<dbReference type="RefSeq" id="XP_066657710.1">
    <property type="nucleotide sequence ID" value="XM_066799448.1"/>
</dbReference>
<keyword evidence="3" id="KW-1185">Reference proteome</keyword>
<evidence type="ECO:0008006" key="4">
    <source>
        <dbReference type="Google" id="ProtNLM"/>
    </source>
</evidence>
<feature type="compositionally biased region" description="Basic residues" evidence="1">
    <location>
        <begin position="35"/>
        <end position="48"/>
    </location>
</feature>
<gene>
    <name evidence="2" type="ORF">J3D65DRAFT_616450</name>
</gene>
<feature type="compositionally biased region" description="Basic and acidic residues" evidence="1">
    <location>
        <begin position="808"/>
        <end position="838"/>
    </location>
</feature>
<reference evidence="2 3" key="1">
    <citation type="submission" date="2024-04" db="EMBL/GenBank/DDBJ databases">
        <title>Phyllosticta paracitricarpa is synonymous to the EU quarantine fungus P. citricarpa based on phylogenomic analyses.</title>
        <authorList>
            <consortium name="Lawrence Berkeley National Laboratory"/>
            <person name="Van ingen-buijs V.A."/>
            <person name="Van westerhoven A.C."/>
            <person name="Haridas S."/>
            <person name="Skiadas P."/>
            <person name="Martin F."/>
            <person name="Groenewald J.Z."/>
            <person name="Crous P.W."/>
            <person name="Seidl M.F."/>
        </authorList>
    </citation>
    <scope>NUCLEOTIDE SEQUENCE [LARGE SCALE GENOMIC DNA]</scope>
    <source>
        <strain evidence="2 3">CPC 17464</strain>
    </source>
</reference>
<feature type="region of interest" description="Disordered" evidence="1">
    <location>
        <begin position="32"/>
        <end position="59"/>
    </location>
</feature>
<sequence>MRPYHLDTFHRLHRSLFRFRLSKVFDTARPSTLSRHSREKLRNRRAPPKRVVAPNDSQITGHGGEIVMRRLVLDKDVTIPYPTKQPPLPIKQLSLSLKQGLHEPAVDSVRKNLWKWYARVRYQHPDALRLVPDDAWNVLWATQSHVSPTNDNRMAHMKALAYDMQRTGSSRLRMAYLDALSESGEEMEAALEWIDWYNSSSDPERPEFLEQGIKLVARIGMVEYAQLILLGLEDIDPKAVLRVSKYIFAPLFQDGMPDAVKEAWELYVDVQGKYGDQMSNSDYEFYWMGFLRAGARNHAVKIFEHMVRSRKFETTFQKDKTEFHHQFTRIAKSAASVGDVHRLFLPMLNTLPSFFKTRLFFNTWLQRLLDFHDTSAALVVVELAYEKGCVPEPRIMDQILSNWVSSPTATTRDLEMAEEVALRMVSQRLETVQRRKNTYNSKISQRRRKLSIWKERPVPPASSATFGVLLHLCFKRNQKTLSSDKARAEFGNLLGELQKCQLPFDSKGLTKALQFYLQNYDLHMVDETIMYHLKNAPFQNVPQEPALVMIWNAFYLSQRRRGAKLMRGTNQANTLRAEICMQYTLQSLRKRWRGRARTMKAMSTRNRVLHMIIKCFCSARDYGGALMALRVFAGRFGIYPTPKMIEIIASSVASLAFRTRSPLQRRQVAASPLFQADATKLIQIMNQMFNMRVQNDIMMGDAVDTTRRAQLMLETLTKFLRITMLRKHSPDQVEDRINHLRKLWGVEDCSTGDETASEVYLELYMGNALEDDGQFGPETVPEERETMLEEENAVPQGQDNAPEEEHESVDKPYLEARSEEERLQQEVKQVDQRPRENEQVEQDFVPEDERWLTDDPWLQPRREDKNLQGWDRSSQKPRGDSSSAWEKDKWRKSE</sequence>
<organism evidence="2 3">
    <name type="scientific">Phyllosticta citribraziliensis</name>
    <dbReference type="NCBI Taxonomy" id="989973"/>
    <lineage>
        <taxon>Eukaryota</taxon>
        <taxon>Fungi</taxon>
        <taxon>Dikarya</taxon>
        <taxon>Ascomycota</taxon>
        <taxon>Pezizomycotina</taxon>
        <taxon>Dothideomycetes</taxon>
        <taxon>Dothideomycetes incertae sedis</taxon>
        <taxon>Botryosphaeriales</taxon>
        <taxon>Phyllostictaceae</taxon>
        <taxon>Phyllosticta</taxon>
    </lineage>
</organism>
<feature type="region of interest" description="Disordered" evidence="1">
    <location>
        <begin position="770"/>
        <end position="894"/>
    </location>
</feature>
<protein>
    <recommendedName>
        <fullName evidence="4">Pentatricopeptide repeat protein</fullName>
    </recommendedName>
</protein>
<evidence type="ECO:0000256" key="1">
    <source>
        <dbReference type="SAM" id="MobiDB-lite"/>
    </source>
</evidence>
<proteinExistence type="predicted"/>
<dbReference type="EMBL" id="JBBPEH010000003">
    <property type="protein sequence ID" value="KAK7540779.1"/>
    <property type="molecule type" value="Genomic_DNA"/>
</dbReference>
<name>A0ABR1M330_9PEZI</name>
<evidence type="ECO:0000313" key="3">
    <source>
        <dbReference type="Proteomes" id="UP001360953"/>
    </source>
</evidence>
<comment type="caution">
    <text evidence="2">The sequence shown here is derived from an EMBL/GenBank/DDBJ whole genome shotgun (WGS) entry which is preliminary data.</text>
</comment>
<dbReference type="Proteomes" id="UP001360953">
    <property type="component" value="Unassembled WGS sequence"/>
</dbReference>
<evidence type="ECO:0000313" key="2">
    <source>
        <dbReference type="EMBL" id="KAK7540779.1"/>
    </source>
</evidence>
<feature type="compositionally biased region" description="Basic and acidic residues" evidence="1">
    <location>
        <begin position="873"/>
        <end position="894"/>
    </location>
</feature>
<dbReference type="GeneID" id="92032354"/>
<accession>A0ABR1M330</accession>